<dbReference type="Gene3D" id="1.25.40.10">
    <property type="entry name" value="Tetratricopeptide repeat domain"/>
    <property type="match status" value="2"/>
</dbReference>
<proteinExistence type="predicted"/>
<dbReference type="PROSITE" id="PS50293">
    <property type="entry name" value="TPR_REGION"/>
    <property type="match status" value="2"/>
</dbReference>
<dbReference type="GO" id="GO:0036498">
    <property type="term" value="P:IRE1-mediated unfolded protein response"/>
    <property type="evidence" value="ECO:0007669"/>
    <property type="project" value="TreeGrafter"/>
</dbReference>
<name>A0A7D9J5Q2_PARCT</name>
<dbReference type="Pfam" id="PF13424">
    <property type="entry name" value="TPR_12"/>
    <property type="match status" value="3"/>
</dbReference>
<accession>A0A7D9J5Q2</accession>
<protein>
    <submittedName>
        <fullName evidence="1">Serine threonine- kinase ppk4-like</fullName>
    </submittedName>
</protein>
<dbReference type="InterPro" id="IPR011990">
    <property type="entry name" value="TPR-like_helical_dom_sf"/>
</dbReference>
<comment type="caution">
    <text evidence="1">The sequence shown here is derived from an EMBL/GenBank/DDBJ whole genome shotgun (WGS) entry which is preliminary data.</text>
</comment>
<dbReference type="AlphaFoldDB" id="A0A7D9J5Q2"/>
<dbReference type="InterPro" id="IPR010513">
    <property type="entry name" value="KEN_dom"/>
</dbReference>
<dbReference type="GO" id="GO:0004674">
    <property type="term" value="F:protein serine/threonine kinase activity"/>
    <property type="evidence" value="ECO:0007669"/>
    <property type="project" value="InterPro"/>
</dbReference>
<dbReference type="InterPro" id="IPR000719">
    <property type="entry name" value="Prot_kinase_dom"/>
</dbReference>
<keyword evidence="1" id="KW-0418">Kinase</keyword>
<dbReference type="PROSITE" id="PS51392">
    <property type="entry name" value="KEN"/>
    <property type="match status" value="1"/>
</dbReference>
<evidence type="ECO:0000313" key="2">
    <source>
        <dbReference type="Proteomes" id="UP001152795"/>
    </source>
</evidence>
<dbReference type="Pfam" id="PF13181">
    <property type="entry name" value="TPR_8"/>
    <property type="match status" value="1"/>
</dbReference>
<dbReference type="SMART" id="SM00220">
    <property type="entry name" value="S_TKc"/>
    <property type="match status" value="1"/>
</dbReference>
<dbReference type="PROSITE" id="PS50011">
    <property type="entry name" value="PROTEIN_KINASE_DOM"/>
    <property type="match status" value="1"/>
</dbReference>
<sequence>MRKNSLIKMDQQDSKHVKEQGETFQEAHVYLSLAEAYTSNNEFQPAIDHYEKALEIAKEREYKLQETQALLGLGHAYRGNNQFQTAIDHHEKALEIAMEHGNKRQETNALLGLGDAHRMKIQFQTAIYYYEKALGIAKEHENKRQETYALLGLGHAYKGNNQFQTAIDHHEKALEIAKEHEYNQQETEALLGLGYVYIWNRKFQTAIHHCEKALEIAKEHENKRQETYVLLGLGDAYRWNNRLQTAIVHYEKALEIAKEHEYKQQETDALLGLGYAYRENRQFQTAIDHYEKALEIARKIKHVETEKRLLLSLGQCYQLNNQFQNAVQCIEESLQIYEEPGNRNHGTASENTKKSLSKFIGANEERNSENAVVIQEREPVAGSTELWKWEKISIVHREKFINLREYGKTSPKKIKEVGAVRFCCMKQFLIGKGTDGTRVYVGLGKDGYERAVKCLPKDAFAGDFAKKEKELLNEPSAKKSNHVINYYFFDDKSDDEYFFLIMDLCEETLETFVHDNISDDLVKIAPEIIEQVLKGITDLHRDPKPILHRDVKPANVLRDVEGVWLLADFGISRLLAGGATTHQSKPMGTEDWIAVESHPSNPNLSKTDDGTVRYKKESDIQAAGMVAFYIVTNGEHPFGEKPDRLRNLLDGKPVGLETLKNPVLKDLLSWMLSYDTKDRPSAEEALKHPYFQSAKQQFEMLCKVGSQPEIKKGDTKSDVVRKLNSDPKDWRSLLNADILQYLSTDPLKGYTFCYKSSWTDCLRLIRNVKEHWHDRPRPRPELFYSVGDPQEYFLNLFPNLPVEVHIIVRSCDWKERYDLQEYFI</sequence>
<reference evidence="1" key="1">
    <citation type="submission" date="2020-04" db="EMBL/GenBank/DDBJ databases">
        <authorList>
            <person name="Alioto T."/>
            <person name="Alioto T."/>
            <person name="Gomez Garrido J."/>
        </authorList>
    </citation>
    <scope>NUCLEOTIDE SEQUENCE</scope>
    <source>
        <strain evidence="1">A484AB</strain>
    </source>
</reference>
<keyword evidence="1" id="KW-0808">Transferase</keyword>
<dbReference type="OrthoDB" id="8187887at2759"/>
<dbReference type="SMART" id="SM00028">
    <property type="entry name" value="TPR"/>
    <property type="match status" value="8"/>
</dbReference>
<dbReference type="Gene3D" id="1.20.1440.180">
    <property type="entry name" value="KEN domain"/>
    <property type="match status" value="1"/>
</dbReference>
<dbReference type="Proteomes" id="UP001152795">
    <property type="component" value="Unassembled WGS sequence"/>
</dbReference>
<dbReference type="SUPFAM" id="SSF56112">
    <property type="entry name" value="Protein kinase-like (PK-like)"/>
    <property type="match status" value="1"/>
</dbReference>
<dbReference type="GO" id="GO:0051082">
    <property type="term" value="F:unfolded protein binding"/>
    <property type="evidence" value="ECO:0007669"/>
    <property type="project" value="TreeGrafter"/>
</dbReference>
<dbReference type="GO" id="GO:0005524">
    <property type="term" value="F:ATP binding"/>
    <property type="evidence" value="ECO:0007669"/>
    <property type="project" value="InterPro"/>
</dbReference>
<dbReference type="InterPro" id="IPR038357">
    <property type="entry name" value="KEN_sf"/>
</dbReference>
<organism evidence="1 2">
    <name type="scientific">Paramuricea clavata</name>
    <name type="common">Red gorgonian</name>
    <name type="synonym">Violescent sea-whip</name>
    <dbReference type="NCBI Taxonomy" id="317549"/>
    <lineage>
        <taxon>Eukaryota</taxon>
        <taxon>Metazoa</taxon>
        <taxon>Cnidaria</taxon>
        <taxon>Anthozoa</taxon>
        <taxon>Octocorallia</taxon>
        <taxon>Malacalcyonacea</taxon>
        <taxon>Plexauridae</taxon>
        <taxon>Paramuricea</taxon>
    </lineage>
</organism>
<dbReference type="PROSITE" id="PS50005">
    <property type="entry name" value="TPR"/>
    <property type="match status" value="7"/>
</dbReference>
<keyword evidence="2" id="KW-1185">Reference proteome</keyword>
<dbReference type="InterPro" id="IPR019734">
    <property type="entry name" value="TPR_rpt"/>
</dbReference>
<dbReference type="PANTHER" id="PTHR13954">
    <property type="entry name" value="IRE1-RELATED"/>
    <property type="match status" value="1"/>
</dbReference>
<dbReference type="Pfam" id="PF00069">
    <property type="entry name" value="Pkinase"/>
    <property type="match status" value="1"/>
</dbReference>
<dbReference type="InterPro" id="IPR045133">
    <property type="entry name" value="IRE1/2-like"/>
</dbReference>
<dbReference type="Gene3D" id="1.10.510.10">
    <property type="entry name" value="Transferase(Phosphotransferase) domain 1"/>
    <property type="match status" value="1"/>
</dbReference>
<dbReference type="PANTHER" id="PTHR13954:SF28">
    <property type="match status" value="1"/>
</dbReference>
<dbReference type="GO" id="GO:0004521">
    <property type="term" value="F:RNA endonuclease activity"/>
    <property type="evidence" value="ECO:0007669"/>
    <property type="project" value="InterPro"/>
</dbReference>
<dbReference type="Pfam" id="PF06479">
    <property type="entry name" value="Ribonuc_2-5A"/>
    <property type="match status" value="1"/>
</dbReference>
<dbReference type="EMBL" id="CACRXK020012073">
    <property type="protein sequence ID" value="CAB4022644.1"/>
    <property type="molecule type" value="Genomic_DNA"/>
</dbReference>
<dbReference type="GO" id="GO:1990604">
    <property type="term" value="C:IRE1-TRAF2-ASK1 complex"/>
    <property type="evidence" value="ECO:0007669"/>
    <property type="project" value="TreeGrafter"/>
</dbReference>
<evidence type="ECO:0000313" key="1">
    <source>
        <dbReference type="EMBL" id="CAB4022644.1"/>
    </source>
</evidence>
<gene>
    <name evidence="1" type="ORF">PACLA_8A050143</name>
</gene>
<dbReference type="GO" id="GO:0006397">
    <property type="term" value="P:mRNA processing"/>
    <property type="evidence" value="ECO:0007669"/>
    <property type="project" value="InterPro"/>
</dbReference>
<dbReference type="Pfam" id="PF13176">
    <property type="entry name" value="TPR_7"/>
    <property type="match status" value="1"/>
</dbReference>
<dbReference type="GO" id="GO:0070059">
    <property type="term" value="P:intrinsic apoptotic signaling pathway in response to endoplasmic reticulum stress"/>
    <property type="evidence" value="ECO:0007669"/>
    <property type="project" value="TreeGrafter"/>
</dbReference>
<dbReference type="SUPFAM" id="SSF48452">
    <property type="entry name" value="TPR-like"/>
    <property type="match status" value="2"/>
</dbReference>
<dbReference type="InterPro" id="IPR011009">
    <property type="entry name" value="Kinase-like_dom_sf"/>
</dbReference>